<keyword evidence="3 7" id="KW-0812">Transmembrane</keyword>
<dbReference type="OrthoDB" id="3223244at2"/>
<evidence type="ECO:0000259" key="8">
    <source>
        <dbReference type="Pfam" id="PF02687"/>
    </source>
</evidence>
<keyword evidence="10" id="KW-1185">Reference proteome</keyword>
<name>A0A1U9QXZ0_STRNV</name>
<dbReference type="AlphaFoldDB" id="A0A1U9QXZ0"/>
<evidence type="ECO:0000256" key="2">
    <source>
        <dbReference type="ARBA" id="ARBA00022475"/>
    </source>
</evidence>
<dbReference type="PANTHER" id="PTHR30287:SF1">
    <property type="entry name" value="INNER MEMBRANE PROTEIN"/>
    <property type="match status" value="1"/>
</dbReference>
<dbReference type="InterPro" id="IPR003838">
    <property type="entry name" value="ABC3_permease_C"/>
</dbReference>
<evidence type="ECO:0000256" key="5">
    <source>
        <dbReference type="ARBA" id="ARBA00023136"/>
    </source>
</evidence>
<evidence type="ECO:0000256" key="4">
    <source>
        <dbReference type="ARBA" id="ARBA00022989"/>
    </source>
</evidence>
<proteinExistence type="predicted"/>
<feature type="domain" description="ABC3 transporter permease C-terminal" evidence="8">
    <location>
        <begin position="303"/>
        <end position="423"/>
    </location>
</feature>
<evidence type="ECO:0000313" key="10">
    <source>
        <dbReference type="Proteomes" id="UP000189677"/>
    </source>
</evidence>
<evidence type="ECO:0000256" key="3">
    <source>
        <dbReference type="ARBA" id="ARBA00022692"/>
    </source>
</evidence>
<dbReference type="RefSeq" id="WP_078077676.1">
    <property type="nucleotide sequence ID" value="NZ_CP018047.1"/>
</dbReference>
<sequence>MLHIAVQMARHRISALLAVVCAVLGGAALITGTGVLTESGLRSELPPGRLGGADILVSADQTFRLGGPDLPIALPERAAVPASLIERLAQLPGVTAAVGDVGFPVGVLDARGRVVPVGEDPRTAGHNWSSHTLLASPRGEEGPGTDGPGIDGRKPAGSREIAVDSAVAAAAGVRPGGEIRVVAAGRPAAEYRVSAVIDAPGAGVLFADPTAADLARRDDGSRAGTVDLIGLRTEPGTTEAVAEAVRAELRDHEPRAAESRAAESRDTQRPGTGLVVATGAERGDLAAPDAVAARSLLILLASSLAGIILLITGFVMAGALGVAIAGQRRELALMRAVGATPKQIRRIAASQATVIAAAALVPGIPLGYLLADLFRGLLVDRGVLPEALPLTFGPLPALATTLLLALAVQVSARGAAWRTSRMPATEAVAESRSEPRHPSRLRTRAGLLLVVAATTLSVVPLLSRTALGATATSIAGIIAAIGLALAGPALIRRLSDTLARRLPAGASPATWLAMSNVRGYAIRIAGVVSTLTMAVVFTLTYTLAQTTVLTATTDDVGTGTLAGERLTAPGLGGLPEGTLAAVRDTSGVREAAPVTGTTVLWPYEQLGDPMVESASAMILTPDARDVLDLDVRSGSLARLTGDTVAVGSDVARSRGASVGQRILLILGDGTHVTPRVVAVYGRDLGFGPVVLSRDLAMEHTTTRLDQSILIRTDTEAGVGASGATRDSLAAFVSARPGLALSPADTTGAGLEDAPPEVWINLATIVVLLGYLLLNIANKLTATTAQRRTEIATLRLNGTTPRQIRAMMRREAALIATAALTTGLAVSVIPLALLGVGFLDRPWPAGPLWLLPAIALTIVTISFLTIELPTRRALLTAPAEALANRE</sequence>
<dbReference type="Pfam" id="PF02687">
    <property type="entry name" value="FtsX"/>
    <property type="match status" value="2"/>
</dbReference>
<feature type="domain" description="ABC3 transporter permease C-terminal" evidence="8">
    <location>
        <begin position="764"/>
        <end position="873"/>
    </location>
</feature>
<feature type="transmembrane region" description="Helical" evidence="7">
    <location>
        <begin position="847"/>
        <end position="865"/>
    </location>
</feature>
<feature type="transmembrane region" description="Helical" evidence="7">
    <location>
        <begin position="445"/>
        <end position="463"/>
    </location>
</feature>
<accession>A0A1U9QXZ0</accession>
<evidence type="ECO:0000256" key="6">
    <source>
        <dbReference type="SAM" id="MobiDB-lite"/>
    </source>
</evidence>
<feature type="transmembrane region" description="Helical" evidence="7">
    <location>
        <begin position="296"/>
        <end position="326"/>
    </location>
</feature>
<dbReference type="KEGG" id="snw:BBN63_25500"/>
<reference evidence="9 10" key="1">
    <citation type="submission" date="2016-11" db="EMBL/GenBank/DDBJ databases">
        <title>Complete genome sequence of Streptomyces niveus SCSIO 3406.</title>
        <authorList>
            <person name="Zhu Q."/>
            <person name="Cheng W."/>
            <person name="Song Y."/>
            <person name="Li Q."/>
            <person name="Ju J."/>
        </authorList>
    </citation>
    <scope>NUCLEOTIDE SEQUENCE [LARGE SCALE GENOMIC DNA]</scope>
    <source>
        <strain evidence="9 10">SCSIO 3406</strain>
    </source>
</reference>
<keyword evidence="5 7" id="KW-0472">Membrane</keyword>
<organism evidence="9 10">
    <name type="scientific">Streptomyces niveus</name>
    <name type="common">Streptomyces spheroides</name>
    <dbReference type="NCBI Taxonomy" id="193462"/>
    <lineage>
        <taxon>Bacteria</taxon>
        <taxon>Bacillati</taxon>
        <taxon>Actinomycetota</taxon>
        <taxon>Actinomycetes</taxon>
        <taxon>Kitasatosporales</taxon>
        <taxon>Streptomycetaceae</taxon>
        <taxon>Streptomyces</taxon>
    </lineage>
</organism>
<keyword evidence="2" id="KW-1003">Cell membrane</keyword>
<dbReference type="Proteomes" id="UP000189677">
    <property type="component" value="Chromosome"/>
</dbReference>
<feature type="transmembrane region" description="Helical" evidence="7">
    <location>
        <begin position="757"/>
        <end position="777"/>
    </location>
</feature>
<feature type="region of interest" description="Disordered" evidence="6">
    <location>
        <begin position="118"/>
        <end position="156"/>
    </location>
</feature>
<protein>
    <recommendedName>
        <fullName evidence="8">ABC3 transporter permease C-terminal domain-containing protein</fullName>
    </recommendedName>
</protein>
<keyword evidence="4 7" id="KW-1133">Transmembrane helix</keyword>
<evidence type="ECO:0000256" key="7">
    <source>
        <dbReference type="SAM" id="Phobius"/>
    </source>
</evidence>
<feature type="region of interest" description="Disordered" evidence="6">
    <location>
        <begin position="250"/>
        <end position="272"/>
    </location>
</feature>
<dbReference type="InterPro" id="IPR038766">
    <property type="entry name" value="Membrane_comp_ABC_pdt"/>
</dbReference>
<feature type="transmembrane region" description="Helical" evidence="7">
    <location>
        <begin position="811"/>
        <end position="835"/>
    </location>
</feature>
<comment type="subcellular location">
    <subcellularLocation>
        <location evidence="1">Cell membrane</location>
        <topology evidence="1">Multi-pass membrane protein</topology>
    </subcellularLocation>
</comment>
<evidence type="ECO:0000256" key="1">
    <source>
        <dbReference type="ARBA" id="ARBA00004651"/>
    </source>
</evidence>
<feature type="transmembrane region" description="Helical" evidence="7">
    <location>
        <begin position="347"/>
        <end position="371"/>
    </location>
</feature>
<gene>
    <name evidence="9" type="ORF">BBN63_25500</name>
</gene>
<feature type="transmembrane region" description="Helical" evidence="7">
    <location>
        <begin position="520"/>
        <end position="544"/>
    </location>
</feature>
<dbReference type="GO" id="GO:0005886">
    <property type="term" value="C:plasma membrane"/>
    <property type="evidence" value="ECO:0007669"/>
    <property type="project" value="UniProtKB-SubCell"/>
</dbReference>
<evidence type="ECO:0000313" key="9">
    <source>
        <dbReference type="EMBL" id="AQU69037.1"/>
    </source>
</evidence>
<feature type="transmembrane region" description="Helical" evidence="7">
    <location>
        <begin position="391"/>
        <end position="412"/>
    </location>
</feature>
<feature type="compositionally biased region" description="Basic and acidic residues" evidence="6">
    <location>
        <begin position="250"/>
        <end position="268"/>
    </location>
</feature>
<dbReference type="EMBL" id="CP018047">
    <property type="protein sequence ID" value="AQU69037.1"/>
    <property type="molecule type" value="Genomic_DNA"/>
</dbReference>
<feature type="transmembrane region" description="Helical" evidence="7">
    <location>
        <begin position="469"/>
        <end position="491"/>
    </location>
</feature>
<dbReference type="PANTHER" id="PTHR30287">
    <property type="entry name" value="MEMBRANE COMPONENT OF PREDICTED ABC SUPERFAMILY METABOLITE UPTAKE TRANSPORTER"/>
    <property type="match status" value="1"/>
</dbReference>